<dbReference type="GO" id="GO:0006520">
    <property type="term" value="P:amino acid metabolic process"/>
    <property type="evidence" value="ECO:0007669"/>
    <property type="project" value="TreeGrafter"/>
</dbReference>
<evidence type="ECO:0000259" key="2">
    <source>
        <dbReference type="Pfam" id="PF00155"/>
    </source>
</evidence>
<dbReference type="EMBL" id="JAAFOW010001482">
    <property type="protein sequence ID" value="KAF5260424.1"/>
    <property type="molecule type" value="Genomic_DNA"/>
</dbReference>
<dbReference type="GO" id="GO:0008483">
    <property type="term" value="F:transaminase activity"/>
    <property type="evidence" value="ECO:0007669"/>
    <property type="project" value="TreeGrafter"/>
</dbReference>
<dbReference type="AlphaFoldDB" id="A0A8H5A921"/>
<dbReference type="InterPro" id="IPR015424">
    <property type="entry name" value="PyrdxlP-dep_Trfase"/>
</dbReference>
<sequence>MGTVEDAASIATTAAEYQLSTRGAQGLLYRDVWGPREKSMGNPWSPTNPEGTIILRLAENSLMHDEVGRFIKQQVVNVLPVNHLTYSTGPRGSHRLRRAAASFWTDEFNPREPIGVDNIFITPGLASAIDALIWAICDEGDAILIPLPLYNGFNVDVVNRSNVRVIGVSYTGVKGYSTLDDLFDPEPPETLEVFASICGEHGLHLISDEIYAKSVFPNPAIPDAVPFVSTLSLDLDGVIDKTRHHVLYGASKDFCANGLRLGFVCTQNQGIMGALSSISIFSWSPHIIQDMWAAMLKDRQWLRTFMERKLGLMVENHKIATSFFRRHGIRFYDSSPREVDMNSSSVSSSYIETYKEQEIKIADKCQKNGVMVAAGHVYMAEEYGWFRLTFTVGKDALKEGLDRLWRSLQEVKNREESI</sequence>
<dbReference type="PRINTS" id="PR00753">
    <property type="entry name" value="ACCSYNTHASE"/>
</dbReference>
<dbReference type="InterPro" id="IPR004839">
    <property type="entry name" value="Aminotransferase_I/II_large"/>
</dbReference>
<dbReference type="Gene3D" id="3.40.640.10">
    <property type="entry name" value="Type I PLP-dependent aspartate aminotransferase-like (Major domain)"/>
    <property type="match status" value="2"/>
</dbReference>
<dbReference type="Gene3D" id="3.90.1150.10">
    <property type="entry name" value="Aspartate Aminotransferase, domain 1"/>
    <property type="match status" value="1"/>
</dbReference>
<name>A0A8H5A921_FUSOX</name>
<evidence type="ECO:0000313" key="3">
    <source>
        <dbReference type="EMBL" id="KAF5260424.1"/>
    </source>
</evidence>
<gene>
    <name evidence="3" type="ORF">FOXYS1_8919</name>
</gene>
<feature type="domain" description="Aminotransferase class I/classII large" evidence="2">
    <location>
        <begin position="82"/>
        <end position="160"/>
    </location>
</feature>
<dbReference type="InterPro" id="IPR050478">
    <property type="entry name" value="Ethylene_sulfur-biosynth"/>
</dbReference>
<evidence type="ECO:0000313" key="4">
    <source>
        <dbReference type="Proteomes" id="UP000558688"/>
    </source>
</evidence>
<evidence type="ECO:0000256" key="1">
    <source>
        <dbReference type="ARBA" id="ARBA00022898"/>
    </source>
</evidence>
<proteinExistence type="predicted"/>
<dbReference type="InterPro" id="IPR015422">
    <property type="entry name" value="PyrdxlP-dep_Trfase_small"/>
</dbReference>
<dbReference type="GO" id="GO:0030170">
    <property type="term" value="F:pyridoxal phosphate binding"/>
    <property type="evidence" value="ECO:0007669"/>
    <property type="project" value="InterPro"/>
</dbReference>
<comment type="caution">
    <text evidence="3">The sequence shown here is derived from an EMBL/GenBank/DDBJ whole genome shotgun (WGS) entry which is preliminary data.</text>
</comment>
<dbReference type="SUPFAM" id="SSF53383">
    <property type="entry name" value="PLP-dependent transferases"/>
    <property type="match status" value="1"/>
</dbReference>
<dbReference type="PANTHER" id="PTHR43795">
    <property type="entry name" value="BIFUNCTIONAL ASPARTATE AMINOTRANSFERASE AND GLUTAMATE/ASPARTATE-PREPHENATE AMINOTRANSFERASE-RELATED"/>
    <property type="match status" value="1"/>
</dbReference>
<organism evidence="3 4">
    <name type="scientific">Fusarium oxysporum</name>
    <name type="common">Fusarium vascular wilt</name>
    <dbReference type="NCBI Taxonomy" id="5507"/>
    <lineage>
        <taxon>Eukaryota</taxon>
        <taxon>Fungi</taxon>
        <taxon>Dikarya</taxon>
        <taxon>Ascomycota</taxon>
        <taxon>Pezizomycotina</taxon>
        <taxon>Sordariomycetes</taxon>
        <taxon>Hypocreomycetidae</taxon>
        <taxon>Hypocreales</taxon>
        <taxon>Nectriaceae</taxon>
        <taxon>Fusarium</taxon>
        <taxon>Fusarium oxysporum species complex</taxon>
    </lineage>
</organism>
<feature type="domain" description="Aminotransferase class I/classII large" evidence="2">
    <location>
        <begin position="187"/>
        <end position="404"/>
    </location>
</feature>
<dbReference type="Pfam" id="PF00155">
    <property type="entry name" value="Aminotran_1_2"/>
    <property type="match status" value="2"/>
</dbReference>
<dbReference type="InterPro" id="IPR015421">
    <property type="entry name" value="PyrdxlP-dep_Trfase_major"/>
</dbReference>
<dbReference type="PANTHER" id="PTHR43795:SF39">
    <property type="entry name" value="AMINOTRANSFERASE CLASS I_CLASSII DOMAIN-CONTAINING PROTEIN"/>
    <property type="match status" value="1"/>
</dbReference>
<protein>
    <recommendedName>
        <fullName evidence="2">Aminotransferase class I/classII large domain-containing protein</fullName>
    </recommendedName>
</protein>
<dbReference type="CDD" id="cd00609">
    <property type="entry name" value="AAT_like"/>
    <property type="match status" value="1"/>
</dbReference>
<accession>A0A8H5A921</accession>
<dbReference type="Proteomes" id="UP000558688">
    <property type="component" value="Unassembled WGS sequence"/>
</dbReference>
<reference evidence="3" key="1">
    <citation type="submission" date="2020-02" db="EMBL/GenBank/DDBJ databases">
        <title>Identification and distribution of gene clusters putatively required for synthesis of sphingolipid metabolism inhibitors in phylogenetically diverse species of the filamentous fungus Fusarium.</title>
        <authorList>
            <person name="Kim H.-S."/>
            <person name="Busman M."/>
            <person name="Brown D.W."/>
            <person name="Divon H."/>
            <person name="Uhlig S."/>
            <person name="Proctor R.H."/>
        </authorList>
    </citation>
    <scope>NUCLEOTIDE SEQUENCE [LARGE SCALE GENOMIC DNA]</scope>
    <source>
        <strain evidence="3">NRRL 39464</strain>
    </source>
</reference>
<keyword evidence="1" id="KW-0663">Pyridoxal phosphate</keyword>